<dbReference type="InterPro" id="IPR036388">
    <property type="entry name" value="WH-like_DNA-bd_sf"/>
</dbReference>
<evidence type="ECO:0000256" key="2">
    <source>
        <dbReference type="ARBA" id="ARBA00023125"/>
    </source>
</evidence>
<sequence>MNTQLGESLHQLMHSYRNQLRIAALEAGIKLPICQIRSLKCINSIEHCNASDISNQLMLDKSQVARVLKELVNEGLISKAPCPTNHRSQRLNLTSKGEKTLLDIRTLDQHAAQTMTQNMTEKQINDFIALTSIMLSNLR</sequence>
<dbReference type="SUPFAM" id="SSF46785">
    <property type="entry name" value="Winged helix' DNA-binding domain"/>
    <property type="match status" value="1"/>
</dbReference>
<dbReference type="Proteomes" id="UP000679722">
    <property type="component" value="Unassembled WGS sequence"/>
</dbReference>
<feature type="domain" description="HTH marR-type" evidence="4">
    <location>
        <begin position="2"/>
        <end position="136"/>
    </location>
</feature>
<accession>A0ABS5H9X5</accession>
<dbReference type="PROSITE" id="PS50995">
    <property type="entry name" value="HTH_MARR_2"/>
    <property type="match status" value="1"/>
</dbReference>
<dbReference type="PANTHER" id="PTHR42756">
    <property type="entry name" value="TRANSCRIPTIONAL REGULATOR, MARR"/>
    <property type="match status" value="1"/>
</dbReference>
<dbReference type="Gene3D" id="1.10.10.10">
    <property type="entry name" value="Winged helix-like DNA-binding domain superfamily/Winged helix DNA-binding domain"/>
    <property type="match status" value="1"/>
</dbReference>
<protein>
    <submittedName>
        <fullName evidence="5">MarR family transcriptional regulator</fullName>
    </submittedName>
</protein>
<evidence type="ECO:0000259" key="4">
    <source>
        <dbReference type="PROSITE" id="PS50995"/>
    </source>
</evidence>
<evidence type="ECO:0000256" key="3">
    <source>
        <dbReference type="ARBA" id="ARBA00023163"/>
    </source>
</evidence>
<evidence type="ECO:0000256" key="1">
    <source>
        <dbReference type="ARBA" id="ARBA00023015"/>
    </source>
</evidence>
<dbReference type="Pfam" id="PF01047">
    <property type="entry name" value="MarR"/>
    <property type="match status" value="1"/>
</dbReference>
<evidence type="ECO:0000313" key="6">
    <source>
        <dbReference type="Proteomes" id="UP000679722"/>
    </source>
</evidence>
<proteinExistence type="predicted"/>
<organism evidence="5 6">
    <name type="scientific">Marinomonas vulgaris</name>
    <dbReference type="NCBI Taxonomy" id="2823372"/>
    <lineage>
        <taxon>Bacteria</taxon>
        <taxon>Pseudomonadati</taxon>
        <taxon>Pseudomonadota</taxon>
        <taxon>Gammaproteobacteria</taxon>
        <taxon>Oceanospirillales</taxon>
        <taxon>Oceanospirillaceae</taxon>
        <taxon>Marinomonas</taxon>
    </lineage>
</organism>
<dbReference type="InterPro" id="IPR036390">
    <property type="entry name" value="WH_DNA-bd_sf"/>
</dbReference>
<reference evidence="6" key="1">
    <citation type="submission" date="2023-07" db="EMBL/GenBank/DDBJ databases">
        <title>Marinomonas vulgaris A79, complete genome.</title>
        <authorList>
            <person name="Ying J.-J."/>
        </authorList>
    </citation>
    <scope>NUCLEOTIDE SEQUENCE [LARGE SCALE GENOMIC DNA]</scope>
    <source>
        <strain evidence="6">A79</strain>
    </source>
</reference>
<comment type="caution">
    <text evidence="5">The sequence shown here is derived from an EMBL/GenBank/DDBJ whole genome shotgun (WGS) entry which is preliminary data.</text>
</comment>
<keyword evidence="2" id="KW-0238">DNA-binding</keyword>
<gene>
    <name evidence="5" type="ORF">J9B83_05940</name>
</gene>
<keyword evidence="6" id="KW-1185">Reference proteome</keyword>
<evidence type="ECO:0000313" key="5">
    <source>
        <dbReference type="EMBL" id="MBR7888478.1"/>
    </source>
</evidence>
<name>A0ABS5H9X5_9GAMM</name>
<dbReference type="EMBL" id="JAGSSV010000005">
    <property type="protein sequence ID" value="MBR7888478.1"/>
    <property type="molecule type" value="Genomic_DNA"/>
</dbReference>
<keyword evidence="3" id="KW-0804">Transcription</keyword>
<dbReference type="PANTHER" id="PTHR42756:SF1">
    <property type="entry name" value="TRANSCRIPTIONAL REPRESSOR OF EMRAB OPERON"/>
    <property type="match status" value="1"/>
</dbReference>
<dbReference type="RefSeq" id="WP_211535826.1">
    <property type="nucleotide sequence ID" value="NZ_JAGSSV010000005.1"/>
</dbReference>
<dbReference type="PRINTS" id="PR00598">
    <property type="entry name" value="HTHMARR"/>
</dbReference>
<keyword evidence="1" id="KW-0805">Transcription regulation</keyword>
<dbReference type="InterPro" id="IPR000835">
    <property type="entry name" value="HTH_MarR-typ"/>
</dbReference>
<dbReference type="SMART" id="SM00347">
    <property type="entry name" value="HTH_MARR"/>
    <property type="match status" value="1"/>
</dbReference>